<dbReference type="KEGG" id="dli:dnl_55190"/>
<keyword evidence="3" id="KW-1185">Reference proteome</keyword>
<name>A0A975BDD0_9BACT</name>
<dbReference type="EMBL" id="CP061799">
    <property type="protein sequence ID" value="QTA83125.1"/>
    <property type="molecule type" value="Genomic_DNA"/>
</dbReference>
<dbReference type="AlphaFoldDB" id="A0A975BDD0"/>
<keyword evidence="1" id="KW-1133">Transmembrane helix</keyword>
<reference evidence="2" key="1">
    <citation type="journal article" date="2021" name="Microb. Physiol.">
        <title>Proteogenomic Insights into the Physiology of Marine, Sulfate-Reducing, Filamentous Desulfonema limicola and Desulfonema magnum.</title>
        <authorList>
            <person name="Schnaars V."/>
            <person name="Wohlbrand L."/>
            <person name="Scheve S."/>
            <person name="Hinrichs C."/>
            <person name="Reinhardt R."/>
            <person name="Rabus R."/>
        </authorList>
    </citation>
    <scope>NUCLEOTIDE SEQUENCE</scope>
    <source>
        <strain evidence="2">5ac10</strain>
    </source>
</reference>
<organism evidence="2 3">
    <name type="scientific">Desulfonema limicola</name>
    <dbReference type="NCBI Taxonomy" id="45656"/>
    <lineage>
        <taxon>Bacteria</taxon>
        <taxon>Pseudomonadati</taxon>
        <taxon>Thermodesulfobacteriota</taxon>
        <taxon>Desulfobacteria</taxon>
        <taxon>Desulfobacterales</taxon>
        <taxon>Desulfococcaceae</taxon>
        <taxon>Desulfonema</taxon>
    </lineage>
</organism>
<sequence>MTQVENIQRIVRLINDKFFFQIDIETVVPWLIIVLMYLLYKILNKYFMDKVLDSFELIKLIGLYTVFLSITMISYVDMAEIKKRANPQYSFLLLS</sequence>
<evidence type="ECO:0000256" key="1">
    <source>
        <dbReference type="SAM" id="Phobius"/>
    </source>
</evidence>
<dbReference type="RefSeq" id="WP_207688957.1">
    <property type="nucleotide sequence ID" value="NZ_CP061799.1"/>
</dbReference>
<accession>A0A975BDD0</accession>
<evidence type="ECO:0000313" key="3">
    <source>
        <dbReference type="Proteomes" id="UP000663720"/>
    </source>
</evidence>
<keyword evidence="1" id="KW-0812">Transmembrane</keyword>
<protein>
    <submittedName>
        <fullName evidence="2">Uncharacterized protein</fullName>
    </submittedName>
</protein>
<feature type="transmembrane region" description="Helical" evidence="1">
    <location>
        <begin position="18"/>
        <end position="40"/>
    </location>
</feature>
<feature type="transmembrane region" description="Helical" evidence="1">
    <location>
        <begin position="60"/>
        <end position="78"/>
    </location>
</feature>
<dbReference type="Proteomes" id="UP000663720">
    <property type="component" value="Chromosome"/>
</dbReference>
<gene>
    <name evidence="2" type="ORF">dnl_55190</name>
</gene>
<keyword evidence="1" id="KW-0472">Membrane</keyword>
<evidence type="ECO:0000313" key="2">
    <source>
        <dbReference type="EMBL" id="QTA83125.1"/>
    </source>
</evidence>
<proteinExistence type="predicted"/>